<dbReference type="PROSITE" id="PS00027">
    <property type="entry name" value="HOMEOBOX_1"/>
    <property type="match status" value="1"/>
</dbReference>
<comment type="similarity">
    <text evidence="10">Belongs to the HMX homeobox family.</text>
</comment>
<dbReference type="GeneTree" id="ENSGT00940000158286"/>
<protein>
    <submittedName>
        <fullName evidence="16">H6 family homeobox 3a</fullName>
    </submittedName>
</protein>
<gene>
    <name evidence="16" type="primary">HMX3</name>
    <name evidence="16" type="synonym">hmx3a</name>
</gene>
<reference evidence="16 17" key="1">
    <citation type="submission" date="2019-04" db="EMBL/GenBank/DDBJ databases">
        <authorList>
            <consortium name="Wellcome Sanger Institute Data Sharing"/>
        </authorList>
    </citation>
    <scope>NUCLEOTIDE SEQUENCE [LARGE SCALE GENOMIC DNA]</scope>
</reference>
<feature type="domain" description="Homeobox" evidence="15">
    <location>
        <begin position="172"/>
        <end position="232"/>
    </location>
</feature>
<dbReference type="GO" id="GO:0030154">
    <property type="term" value="P:cell differentiation"/>
    <property type="evidence" value="ECO:0007669"/>
    <property type="project" value="UniProtKB-KW"/>
</dbReference>
<reference evidence="16" key="2">
    <citation type="submission" date="2025-08" db="UniProtKB">
        <authorList>
            <consortium name="Ensembl"/>
        </authorList>
    </citation>
    <scope>IDENTIFICATION</scope>
</reference>
<keyword evidence="7 12" id="KW-0371">Homeobox</keyword>
<evidence type="ECO:0000256" key="5">
    <source>
        <dbReference type="ARBA" id="ARBA00023015"/>
    </source>
</evidence>
<evidence type="ECO:0000256" key="7">
    <source>
        <dbReference type="ARBA" id="ARBA00023155"/>
    </source>
</evidence>
<evidence type="ECO:0000256" key="14">
    <source>
        <dbReference type="SAM" id="MobiDB-lite"/>
    </source>
</evidence>
<keyword evidence="4" id="KW-0524">Neurogenesis</keyword>
<keyword evidence="2" id="KW-0217">Developmental protein</keyword>
<dbReference type="Gene3D" id="1.10.10.60">
    <property type="entry name" value="Homeodomain-like"/>
    <property type="match status" value="1"/>
</dbReference>
<dbReference type="PANTHER" id="PTHR46110:SF2">
    <property type="entry name" value="HOMEOBOX PROTEIN HMX3"/>
    <property type="match status" value="1"/>
</dbReference>
<evidence type="ECO:0000256" key="9">
    <source>
        <dbReference type="ARBA" id="ARBA00023242"/>
    </source>
</evidence>
<keyword evidence="6 12" id="KW-0238">DNA-binding</keyword>
<organism evidence="16 17">
    <name type="scientific">Scleropages formosus</name>
    <name type="common">Asian bonytongue</name>
    <name type="synonym">Osteoglossum formosum</name>
    <dbReference type="NCBI Taxonomy" id="113540"/>
    <lineage>
        <taxon>Eukaryota</taxon>
        <taxon>Metazoa</taxon>
        <taxon>Chordata</taxon>
        <taxon>Craniata</taxon>
        <taxon>Vertebrata</taxon>
        <taxon>Euteleostomi</taxon>
        <taxon>Actinopterygii</taxon>
        <taxon>Neopterygii</taxon>
        <taxon>Teleostei</taxon>
        <taxon>Osteoglossocephala</taxon>
        <taxon>Osteoglossomorpha</taxon>
        <taxon>Osteoglossiformes</taxon>
        <taxon>Osteoglossidae</taxon>
        <taxon>Scleropages</taxon>
    </lineage>
</organism>
<sequence length="302" mass="33521">MPETAQETCTGAKDSPFFIKNLLNCESKPSRPKALLSSPKATLDSGFSVAQVGDLGFPRFELPTQRFTLPAHYLERASAWWYPYTLSSSAHHLHRAEAVEKAAARDSSPASGTDRDSPDLGLKSEPDAKEDEENKSADEIVLEESDSEEAKKEEGGLDDWKKRDESPDKKPCRKKKTRTVFSRSQVFQLESTFDMKRYLSSSERAGLAASLHLTETQVKIWFQNRRNKWKRQLAAELEAANLSHAAAQRVVRVPILYHEGTASDASGASAGNAPVSQPLLTFPHPVYYSHPIVSSVPLLRPV</sequence>
<dbReference type="InterPro" id="IPR009057">
    <property type="entry name" value="Homeodomain-like_sf"/>
</dbReference>
<dbReference type="GO" id="GO:0000981">
    <property type="term" value="F:DNA-binding transcription factor activity, RNA polymerase II-specific"/>
    <property type="evidence" value="ECO:0007669"/>
    <property type="project" value="InterPro"/>
</dbReference>
<evidence type="ECO:0000256" key="3">
    <source>
        <dbReference type="ARBA" id="ARBA00022782"/>
    </source>
</evidence>
<dbReference type="Ensembl" id="ENSSFOT00015015209.2">
    <property type="protein sequence ID" value="ENSSFOP00015015029.2"/>
    <property type="gene ID" value="ENSSFOG00015009713.2"/>
</dbReference>
<evidence type="ECO:0000256" key="10">
    <source>
        <dbReference type="ARBA" id="ARBA00038165"/>
    </source>
</evidence>
<evidence type="ECO:0000256" key="1">
    <source>
        <dbReference type="ARBA" id="ARBA00004123"/>
    </source>
</evidence>
<name>A0A8C9RMR6_SCLFO</name>
<comment type="subcellular location">
    <subcellularLocation>
        <location evidence="1 12 13">Nucleus</location>
    </subcellularLocation>
</comment>
<keyword evidence="3" id="KW-0221">Differentiation</keyword>
<dbReference type="CDD" id="cd00086">
    <property type="entry name" value="homeodomain"/>
    <property type="match status" value="1"/>
</dbReference>
<keyword evidence="9 12" id="KW-0539">Nucleus</keyword>
<evidence type="ECO:0000256" key="2">
    <source>
        <dbReference type="ARBA" id="ARBA00022473"/>
    </source>
</evidence>
<comment type="function">
    <text evidence="11">Transcription factor involved in specification of neuronal cell types and which is required for inner ear and hypothalamus development. Binds to the 5'-CAAGTG-3' core sequence.</text>
</comment>
<evidence type="ECO:0000256" key="8">
    <source>
        <dbReference type="ARBA" id="ARBA00023163"/>
    </source>
</evidence>
<feature type="DNA-binding region" description="Homeobox" evidence="12">
    <location>
        <begin position="174"/>
        <end position="233"/>
    </location>
</feature>
<dbReference type="InterPro" id="IPR001356">
    <property type="entry name" value="HD"/>
</dbReference>
<keyword evidence="8" id="KW-0804">Transcription</keyword>
<evidence type="ECO:0000256" key="11">
    <source>
        <dbReference type="ARBA" id="ARBA00053510"/>
    </source>
</evidence>
<dbReference type="PROSITE" id="PS50071">
    <property type="entry name" value="HOMEOBOX_2"/>
    <property type="match status" value="1"/>
</dbReference>
<proteinExistence type="inferred from homology"/>
<dbReference type="GO" id="GO:0007399">
    <property type="term" value="P:nervous system development"/>
    <property type="evidence" value="ECO:0007669"/>
    <property type="project" value="UniProtKB-KW"/>
</dbReference>
<dbReference type="Pfam" id="PF00046">
    <property type="entry name" value="Homeodomain"/>
    <property type="match status" value="1"/>
</dbReference>
<dbReference type="Proteomes" id="UP000694397">
    <property type="component" value="Chromosome 4"/>
</dbReference>
<dbReference type="GO" id="GO:0000977">
    <property type="term" value="F:RNA polymerase II transcription regulatory region sequence-specific DNA binding"/>
    <property type="evidence" value="ECO:0007669"/>
    <property type="project" value="TreeGrafter"/>
</dbReference>
<accession>A0A8C9RMR6</accession>
<dbReference type="FunFam" id="1.10.10.60:FF:000053">
    <property type="entry name" value="H6 family homeobox 2"/>
    <property type="match status" value="1"/>
</dbReference>
<reference evidence="16" key="3">
    <citation type="submission" date="2025-09" db="UniProtKB">
        <authorList>
            <consortium name="Ensembl"/>
        </authorList>
    </citation>
    <scope>IDENTIFICATION</scope>
</reference>
<dbReference type="GO" id="GO:0005634">
    <property type="term" value="C:nucleus"/>
    <property type="evidence" value="ECO:0007669"/>
    <property type="project" value="UniProtKB-SubCell"/>
</dbReference>
<dbReference type="InterPro" id="IPR020479">
    <property type="entry name" value="HD_metazoa"/>
</dbReference>
<dbReference type="SUPFAM" id="SSF46689">
    <property type="entry name" value="Homeodomain-like"/>
    <property type="match status" value="1"/>
</dbReference>
<evidence type="ECO:0000256" key="12">
    <source>
        <dbReference type="PROSITE-ProRule" id="PRU00108"/>
    </source>
</evidence>
<feature type="region of interest" description="Disordered" evidence="14">
    <location>
        <begin position="97"/>
        <end position="177"/>
    </location>
</feature>
<dbReference type="PANTHER" id="PTHR46110">
    <property type="entry name" value="HOMEOBOX PROTEIN HMX"/>
    <property type="match status" value="1"/>
</dbReference>
<evidence type="ECO:0000256" key="4">
    <source>
        <dbReference type="ARBA" id="ARBA00022902"/>
    </source>
</evidence>
<dbReference type="SMART" id="SM00389">
    <property type="entry name" value="HOX"/>
    <property type="match status" value="1"/>
</dbReference>
<keyword evidence="5" id="KW-0805">Transcription regulation</keyword>
<evidence type="ECO:0000256" key="6">
    <source>
        <dbReference type="ARBA" id="ARBA00023125"/>
    </source>
</evidence>
<evidence type="ECO:0000256" key="13">
    <source>
        <dbReference type="RuleBase" id="RU000682"/>
    </source>
</evidence>
<dbReference type="PRINTS" id="PR00024">
    <property type="entry name" value="HOMEOBOX"/>
</dbReference>
<evidence type="ECO:0000313" key="16">
    <source>
        <dbReference type="Ensembl" id="ENSSFOP00015015029.2"/>
    </source>
</evidence>
<dbReference type="InterPro" id="IPR051300">
    <property type="entry name" value="HMX_Homeobox_TF"/>
</dbReference>
<feature type="compositionally biased region" description="Basic and acidic residues" evidence="14">
    <location>
        <begin position="113"/>
        <end position="138"/>
    </location>
</feature>
<dbReference type="AlphaFoldDB" id="A0A8C9RMR6"/>
<evidence type="ECO:0000313" key="17">
    <source>
        <dbReference type="Proteomes" id="UP000694397"/>
    </source>
</evidence>
<dbReference type="InterPro" id="IPR017970">
    <property type="entry name" value="Homeobox_CS"/>
</dbReference>
<dbReference type="OrthoDB" id="6159439at2759"/>
<evidence type="ECO:0000259" key="15">
    <source>
        <dbReference type="PROSITE" id="PS50071"/>
    </source>
</evidence>
<keyword evidence="17" id="KW-1185">Reference proteome</keyword>
<feature type="compositionally biased region" description="Basic and acidic residues" evidence="14">
    <location>
        <begin position="148"/>
        <end position="170"/>
    </location>
</feature>